<keyword evidence="2" id="KW-1185">Reference proteome</keyword>
<organism evidence="1 2">
    <name type="scientific">Cercospora berteroae</name>
    <dbReference type="NCBI Taxonomy" id="357750"/>
    <lineage>
        <taxon>Eukaryota</taxon>
        <taxon>Fungi</taxon>
        <taxon>Dikarya</taxon>
        <taxon>Ascomycota</taxon>
        <taxon>Pezizomycotina</taxon>
        <taxon>Dothideomycetes</taxon>
        <taxon>Dothideomycetidae</taxon>
        <taxon>Mycosphaerellales</taxon>
        <taxon>Mycosphaerellaceae</taxon>
        <taxon>Cercospora</taxon>
    </lineage>
</organism>
<evidence type="ECO:0000313" key="1">
    <source>
        <dbReference type="EMBL" id="PPJ56050.1"/>
    </source>
</evidence>
<reference evidence="2" key="1">
    <citation type="journal article" date="2017" name="bioRxiv">
        <title>Conservation of a gene cluster reveals novel cercosporin biosynthetic mechanisms and extends production to the genus Colletotrichum.</title>
        <authorList>
            <person name="de Jonge R."/>
            <person name="Ebert M.K."/>
            <person name="Huitt-Roehl C.R."/>
            <person name="Pal P."/>
            <person name="Suttle J.C."/>
            <person name="Spanner R.E."/>
            <person name="Neubauer J.D."/>
            <person name="Jurick W.M.II."/>
            <person name="Stott K.A."/>
            <person name="Secor G.A."/>
            <person name="Thomma B.P.H.J."/>
            <person name="Van de Peer Y."/>
            <person name="Townsend C.A."/>
            <person name="Bolton M.D."/>
        </authorList>
    </citation>
    <scope>NUCLEOTIDE SEQUENCE [LARGE SCALE GENOMIC DNA]</scope>
    <source>
        <strain evidence="2">CBS538.71</strain>
    </source>
</reference>
<dbReference type="AlphaFoldDB" id="A0A2S6C8K6"/>
<accession>A0A2S6C8K6</accession>
<dbReference type="Proteomes" id="UP000237631">
    <property type="component" value="Unassembled WGS sequence"/>
</dbReference>
<evidence type="ECO:0000313" key="2">
    <source>
        <dbReference type="Proteomes" id="UP000237631"/>
    </source>
</evidence>
<proteinExistence type="predicted"/>
<sequence>METSLLLSRLPAELRNAIYEYSLLEGENGLETVCLGRGSQDDGLAAYPLTDQQEASPLLIRGLPTVCRQLRWETLPVYYSINRFCIQTEYLKSEQKSEIIEQIQTWAQRIGHEQAREMRQVTISLASFKGQHSPPVSLSIDWDHMRTLRQLFHPRGRLDIRFYLDGTKTKTATFTLGSRRSIEEQLDRMAEVWCARWQKTRKYSELEAQTLASLYRAEIAKLFVDMPDYV</sequence>
<dbReference type="PANTHER" id="PTHR42085">
    <property type="entry name" value="F-BOX DOMAIN-CONTAINING PROTEIN"/>
    <property type="match status" value="1"/>
</dbReference>
<dbReference type="InterPro" id="IPR038883">
    <property type="entry name" value="AN11006-like"/>
</dbReference>
<protein>
    <recommendedName>
        <fullName evidence="3">F-box domain-containing protein</fullName>
    </recommendedName>
</protein>
<dbReference type="PANTHER" id="PTHR42085:SF1">
    <property type="entry name" value="F-BOX DOMAIN-CONTAINING PROTEIN"/>
    <property type="match status" value="1"/>
</dbReference>
<comment type="caution">
    <text evidence="1">The sequence shown here is derived from an EMBL/GenBank/DDBJ whole genome shotgun (WGS) entry which is preliminary data.</text>
</comment>
<gene>
    <name evidence="1" type="ORF">CBER1_03365</name>
</gene>
<name>A0A2S6C8K6_9PEZI</name>
<evidence type="ECO:0008006" key="3">
    <source>
        <dbReference type="Google" id="ProtNLM"/>
    </source>
</evidence>
<dbReference type="EMBL" id="PNEN01000527">
    <property type="protein sequence ID" value="PPJ56050.1"/>
    <property type="molecule type" value="Genomic_DNA"/>
</dbReference>
<dbReference type="OrthoDB" id="5413827at2759"/>